<reference evidence="4" key="1">
    <citation type="journal article" date="2019" name="Int. J. Syst. Evol. Microbiol.">
        <title>The Global Catalogue of Microorganisms (GCM) 10K type strain sequencing project: providing services to taxonomists for standard genome sequencing and annotation.</title>
        <authorList>
            <consortium name="The Broad Institute Genomics Platform"/>
            <consortium name="The Broad Institute Genome Sequencing Center for Infectious Disease"/>
            <person name="Wu L."/>
            <person name="Ma J."/>
        </authorList>
    </citation>
    <scope>NUCLEOTIDE SEQUENCE [LARGE SCALE GENOMIC DNA]</scope>
    <source>
        <strain evidence="4">NBRC 111981</strain>
    </source>
</reference>
<comment type="caution">
    <text evidence="3">The sequence shown here is derived from an EMBL/GenBank/DDBJ whole genome shotgun (WGS) entry which is preliminary data.</text>
</comment>
<name>A0ABQ5XIX0_9GAMM</name>
<evidence type="ECO:0000259" key="2">
    <source>
        <dbReference type="Pfam" id="PF20434"/>
    </source>
</evidence>
<dbReference type="Gene3D" id="3.40.50.1820">
    <property type="entry name" value="alpha/beta hydrolase"/>
    <property type="match status" value="1"/>
</dbReference>
<dbReference type="PANTHER" id="PTHR48081:SF9">
    <property type="entry name" value="CARBOXYLESTERASE"/>
    <property type="match status" value="1"/>
</dbReference>
<dbReference type="SUPFAM" id="SSF53474">
    <property type="entry name" value="alpha/beta-Hydrolases"/>
    <property type="match status" value="1"/>
</dbReference>
<dbReference type="PANTHER" id="PTHR48081">
    <property type="entry name" value="AB HYDROLASE SUPERFAMILY PROTEIN C4A8.06C"/>
    <property type="match status" value="1"/>
</dbReference>
<dbReference type="InterPro" id="IPR029058">
    <property type="entry name" value="AB_hydrolase_fold"/>
</dbReference>
<feature type="domain" description="BD-FAE-like" evidence="2">
    <location>
        <begin position="62"/>
        <end position="251"/>
    </location>
</feature>
<evidence type="ECO:0000313" key="4">
    <source>
        <dbReference type="Proteomes" id="UP001156627"/>
    </source>
</evidence>
<dbReference type="Proteomes" id="UP001156627">
    <property type="component" value="Unassembled WGS sequence"/>
</dbReference>
<organism evidence="3 4">
    <name type="scientific">Dyella flagellata</name>
    <dbReference type="NCBI Taxonomy" id="1867833"/>
    <lineage>
        <taxon>Bacteria</taxon>
        <taxon>Pseudomonadati</taxon>
        <taxon>Pseudomonadota</taxon>
        <taxon>Gammaproteobacteria</taxon>
        <taxon>Lysobacterales</taxon>
        <taxon>Rhodanobacteraceae</taxon>
        <taxon>Dyella</taxon>
    </lineage>
</organism>
<keyword evidence="4" id="KW-1185">Reference proteome</keyword>
<gene>
    <name evidence="3" type="ORF">GCM10007898_44630</name>
</gene>
<dbReference type="RefSeq" id="WP_284334302.1">
    <property type="nucleotide sequence ID" value="NZ_BSOA01000052.1"/>
</dbReference>
<proteinExistence type="predicted"/>
<protein>
    <submittedName>
        <fullName evidence="3">Carboxylesterase</fullName>
    </submittedName>
</protein>
<evidence type="ECO:0000313" key="3">
    <source>
        <dbReference type="EMBL" id="GLQ90887.1"/>
    </source>
</evidence>
<dbReference type="EMBL" id="BSOA01000052">
    <property type="protein sequence ID" value="GLQ90887.1"/>
    <property type="molecule type" value="Genomic_DNA"/>
</dbReference>
<dbReference type="InterPro" id="IPR049492">
    <property type="entry name" value="BD-FAE-like_dom"/>
</dbReference>
<evidence type="ECO:0000256" key="1">
    <source>
        <dbReference type="ARBA" id="ARBA00022801"/>
    </source>
</evidence>
<sequence>MTHSPRPRWLAYAIRCTVVLSIAFLLGGCEGTLFAGLNATNRRSGIETQHGVVFDPAHGLKLDIYRPVTAGHVPIVVFFYGGSWVHGERSWYRFVGTALASHGITVVIPDYRKYPQVKMDGFMQDAARAVAWTYRHAETLGGAPDDLFIMGHSAGGQIGALLATDASWLAPYDLHPDQLAGFIGLAGCYDFMPIPANEQDMLGMFGRDAASQARAQPVRFVHGAEPSMLLLQGSADREVDPANALSLAHALATHQEDVTLRMYPGTGHNALVFALSRPFRADAPTLEDVLHFIQTHPAAARGQHPALRSDGE</sequence>
<dbReference type="Pfam" id="PF20434">
    <property type="entry name" value="BD-FAE"/>
    <property type="match status" value="1"/>
</dbReference>
<dbReference type="PROSITE" id="PS51257">
    <property type="entry name" value="PROKAR_LIPOPROTEIN"/>
    <property type="match status" value="1"/>
</dbReference>
<accession>A0ABQ5XIX0</accession>
<dbReference type="InterPro" id="IPR050300">
    <property type="entry name" value="GDXG_lipolytic_enzyme"/>
</dbReference>
<keyword evidence="1" id="KW-0378">Hydrolase</keyword>